<gene>
    <name evidence="2" type="ORF">E1283_04490</name>
</gene>
<comment type="caution">
    <text evidence="2">The sequence shown here is derived from an EMBL/GenBank/DDBJ whole genome shotgun (WGS) entry which is preliminary data.</text>
</comment>
<evidence type="ECO:0000313" key="3">
    <source>
        <dbReference type="Proteomes" id="UP000295345"/>
    </source>
</evidence>
<accession>A0A4R4TX39</accession>
<dbReference type="Proteomes" id="UP000295345">
    <property type="component" value="Unassembled WGS sequence"/>
</dbReference>
<dbReference type="AlphaFoldDB" id="A0A4R4TX39"/>
<dbReference type="SUPFAM" id="SSF47598">
    <property type="entry name" value="Ribbon-helix-helix"/>
    <property type="match status" value="1"/>
</dbReference>
<dbReference type="GO" id="GO:0006355">
    <property type="term" value="P:regulation of DNA-templated transcription"/>
    <property type="evidence" value="ECO:0007669"/>
    <property type="project" value="InterPro"/>
</dbReference>
<keyword evidence="3" id="KW-1185">Reference proteome</keyword>
<reference evidence="2 3" key="1">
    <citation type="submission" date="2019-03" db="EMBL/GenBank/DDBJ databases">
        <title>Draft genome sequences of novel Actinobacteria.</title>
        <authorList>
            <person name="Sahin N."/>
            <person name="Ay H."/>
            <person name="Saygin H."/>
        </authorList>
    </citation>
    <scope>NUCLEOTIDE SEQUENCE [LARGE SCALE GENOMIC DNA]</scope>
    <source>
        <strain evidence="2 3">DSM 41900</strain>
    </source>
</reference>
<evidence type="ECO:0000259" key="1">
    <source>
        <dbReference type="Pfam" id="PF22513"/>
    </source>
</evidence>
<sequence length="76" mass="8165">MTAVTIRGVPDDALAALKVKAVRSGKSLQAYLRDLVTRDAATPPLQDLVARMRDVASADLSDTDVSAVIDDGRERR</sequence>
<dbReference type="InterPro" id="IPR010985">
    <property type="entry name" value="Ribbon_hlx_hlx"/>
</dbReference>
<organism evidence="2 3">
    <name type="scientific">Streptomyces hainanensis</name>
    <dbReference type="NCBI Taxonomy" id="402648"/>
    <lineage>
        <taxon>Bacteria</taxon>
        <taxon>Bacillati</taxon>
        <taxon>Actinomycetota</taxon>
        <taxon>Actinomycetes</taxon>
        <taxon>Kitasatosporales</taxon>
        <taxon>Streptomycetaceae</taxon>
        <taxon>Streptomyces</taxon>
    </lineage>
</organism>
<dbReference type="Pfam" id="PF22513">
    <property type="entry name" value="FitA-like_RHH"/>
    <property type="match status" value="1"/>
</dbReference>
<dbReference type="RefSeq" id="WP_132816542.1">
    <property type="nucleotide sequence ID" value="NZ_SMKI01000028.1"/>
</dbReference>
<dbReference type="OrthoDB" id="7107936at2"/>
<dbReference type="EMBL" id="SMKI01000028">
    <property type="protein sequence ID" value="TDC78729.1"/>
    <property type="molecule type" value="Genomic_DNA"/>
</dbReference>
<evidence type="ECO:0000313" key="2">
    <source>
        <dbReference type="EMBL" id="TDC78729.1"/>
    </source>
</evidence>
<dbReference type="InterPro" id="IPR053853">
    <property type="entry name" value="FitA-like_RHH"/>
</dbReference>
<feature type="domain" description="Antitoxin FitA-like ribbon-helix-helix" evidence="1">
    <location>
        <begin position="3"/>
        <end position="38"/>
    </location>
</feature>
<protein>
    <submittedName>
        <fullName evidence="2">Antitoxin</fullName>
    </submittedName>
</protein>
<proteinExistence type="predicted"/>
<name>A0A4R4TX39_9ACTN</name>